<name>A0A3P3RGI9_9EURY</name>
<feature type="transmembrane region" description="Helical" evidence="1">
    <location>
        <begin position="102"/>
        <end position="131"/>
    </location>
</feature>
<comment type="caution">
    <text evidence="2">The sequence shown here is derived from an EMBL/GenBank/DDBJ whole genome shotgun (WGS) entry which is preliminary data.</text>
</comment>
<dbReference type="EMBL" id="RRCH01000012">
    <property type="protein sequence ID" value="RRJ31860.1"/>
    <property type="molecule type" value="Genomic_DNA"/>
</dbReference>
<keyword evidence="1" id="KW-0472">Membrane</keyword>
<evidence type="ECO:0000313" key="3">
    <source>
        <dbReference type="Proteomes" id="UP000282322"/>
    </source>
</evidence>
<feature type="transmembrane region" description="Helical" evidence="1">
    <location>
        <begin position="188"/>
        <end position="209"/>
    </location>
</feature>
<feature type="transmembrane region" description="Helical" evidence="1">
    <location>
        <begin position="30"/>
        <end position="50"/>
    </location>
</feature>
<protein>
    <submittedName>
        <fullName evidence="2">Uncharacterized protein</fullName>
    </submittedName>
</protein>
<organism evidence="2 3">
    <name type="scientific">Halocatena pleomorpha</name>
    <dbReference type="NCBI Taxonomy" id="1785090"/>
    <lineage>
        <taxon>Archaea</taxon>
        <taxon>Methanobacteriati</taxon>
        <taxon>Methanobacteriota</taxon>
        <taxon>Stenosarchaea group</taxon>
        <taxon>Halobacteria</taxon>
        <taxon>Halobacteriales</taxon>
        <taxon>Natronomonadaceae</taxon>
        <taxon>Halocatena</taxon>
    </lineage>
</organism>
<evidence type="ECO:0000313" key="2">
    <source>
        <dbReference type="EMBL" id="RRJ31860.1"/>
    </source>
</evidence>
<feature type="transmembrane region" description="Helical" evidence="1">
    <location>
        <begin position="152"/>
        <end position="176"/>
    </location>
</feature>
<sequence>MVAGYILLALPGVFLPILDAGEIPGISLVFFGFICATGSGLAFGMELLGVEYPVLPMTLTTIHGQQFIRGTIFAGVVISAPITTVGVIALGLGSSISSVEVILVALTSVVLCMYSVTLACAIGMGVSYYEFRVVPLPFTGTAVHAEGGRESFIRLGAVVILLALVCLPIFGGYLSVISGPVATVLDTSIVVVRLCSLVLTTILAATISVPTYRLAVKLFNQYSIP</sequence>
<feature type="transmembrane region" description="Helical" evidence="1">
    <location>
        <begin position="71"/>
        <end position="96"/>
    </location>
</feature>
<keyword evidence="3" id="KW-1185">Reference proteome</keyword>
<dbReference type="Proteomes" id="UP000282322">
    <property type="component" value="Unassembled WGS sequence"/>
</dbReference>
<evidence type="ECO:0000256" key="1">
    <source>
        <dbReference type="SAM" id="Phobius"/>
    </source>
</evidence>
<gene>
    <name evidence="2" type="ORF">EIK79_06245</name>
</gene>
<reference evidence="2 3" key="1">
    <citation type="submission" date="2018-11" db="EMBL/GenBank/DDBJ databases">
        <title>Taxonoimc description of Halomarina strain SPP-AMP-1.</title>
        <authorList>
            <person name="Pal Y."/>
            <person name="Srinivasana K."/>
            <person name="Verma A."/>
            <person name="Kumar P."/>
        </authorList>
    </citation>
    <scope>NUCLEOTIDE SEQUENCE [LARGE SCALE GENOMIC DNA]</scope>
    <source>
        <strain evidence="2 3">SPP-AMP-1</strain>
    </source>
</reference>
<proteinExistence type="predicted"/>
<keyword evidence="1" id="KW-0812">Transmembrane</keyword>
<accession>A0A3P3RGI9</accession>
<keyword evidence="1" id="KW-1133">Transmembrane helix</keyword>
<dbReference type="RefSeq" id="WP_124954270.1">
    <property type="nucleotide sequence ID" value="NZ_RRCH01000012.1"/>
</dbReference>
<dbReference type="AlphaFoldDB" id="A0A3P3RGI9"/>
<dbReference type="OrthoDB" id="293659at2157"/>